<accession>A0A1G7JMU1</accession>
<name>A0A1G7JMU1_9BACT</name>
<dbReference type="Proteomes" id="UP000182427">
    <property type="component" value="Chromosome I"/>
</dbReference>
<feature type="domain" description="PilZ" evidence="1">
    <location>
        <begin position="2"/>
        <end position="89"/>
    </location>
</feature>
<proteinExistence type="predicted"/>
<evidence type="ECO:0000259" key="1">
    <source>
        <dbReference type="Pfam" id="PF07238"/>
    </source>
</evidence>
<sequence>MRNGVRFPLRLKVRVETEQGAFDAETEDVSASGVLFRTQAEAPAINAQLSWTMVLPGEVMGGPADTVVHCLGRVIWRRSSQDGQQIGAVIDSYRIAGGPK</sequence>
<protein>
    <submittedName>
        <fullName evidence="2">PilZ domain-containing protein</fullName>
    </submittedName>
</protein>
<dbReference type="InterPro" id="IPR009875">
    <property type="entry name" value="PilZ_domain"/>
</dbReference>
<organism evidence="2 3">
    <name type="scientific">Terriglobus roseus</name>
    <dbReference type="NCBI Taxonomy" id="392734"/>
    <lineage>
        <taxon>Bacteria</taxon>
        <taxon>Pseudomonadati</taxon>
        <taxon>Acidobacteriota</taxon>
        <taxon>Terriglobia</taxon>
        <taxon>Terriglobales</taxon>
        <taxon>Acidobacteriaceae</taxon>
        <taxon>Terriglobus</taxon>
    </lineage>
</organism>
<evidence type="ECO:0000313" key="2">
    <source>
        <dbReference type="EMBL" id="SDF26186.1"/>
    </source>
</evidence>
<dbReference type="SUPFAM" id="SSF141371">
    <property type="entry name" value="PilZ domain-like"/>
    <property type="match status" value="1"/>
</dbReference>
<reference evidence="2 3" key="1">
    <citation type="submission" date="2016-10" db="EMBL/GenBank/DDBJ databases">
        <authorList>
            <person name="de Groot N.N."/>
        </authorList>
    </citation>
    <scope>NUCLEOTIDE SEQUENCE [LARGE SCALE GENOMIC DNA]</scope>
    <source>
        <strain evidence="2 3">GAS232</strain>
    </source>
</reference>
<evidence type="ECO:0000313" key="3">
    <source>
        <dbReference type="Proteomes" id="UP000182427"/>
    </source>
</evidence>
<dbReference type="Gene3D" id="2.40.10.220">
    <property type="entry name" value="predicted glycosyltransferase like domains"/>
    <property type="match status" value="1"/>
</dbReference>
<keyword evidence="3" id="KW-1185">Reference proteome</keyword>
<dbReference type="Pfam" id="PF07238">
    <property type="entry name" value="PilZ"/>
    <property type="match status" value="1"/>
</dbReference>
<dbReference type="EMBL" id="LT629690">
    <property type="protein sequence ID" value="SDF26186.1"/>
    <property type="molecule type" value="Genomic_DNA"/>
</dbReference>
<dbReference type="AlphaFoldDB" id="A0A1G7JMU1"/>
<dbReference type="GO" id="GO:0035438">
    <property type="term" value="F:cyclic-di-GMP binding"/>
    <property type="evidence" value="ECO:0007669"/>
    <property type="project" value="InterPro"/>
</dbReference>
<gene>
    <name evidence="2" type="ORF">SAMN05444167_1879</name>
</gene>